<evidence type="ECO:0000256" key="1">
    <source>
        <dbReference type="SAM" id="MobiDB-lite"/>
    </source>
</evidence>
<dbReference type="AlphaFoldDB" id="A0A6A6PKR9"/>
<dbReference type="RefSeq" id="XP_033587085.1">
    <property type="nucleotide sequence ID" value="XM_033730033.1"/>
</dbReference>
<accession>A0A6A6PKR9</accession>
<dbReference type="GeneID" id="54471035"/>
<proteinExistence type="predicted"/>
<sequence length="167" mass="17598">MSTPSLIHPRYPLRRAALRAVLIQPSRHISATRPLNTRLSISQSSKPTIYRAFHQSRISRAAEDETKVVTEELANEAVEQAEVASTAAETAQVAEEVVDGAESANQAAEATELADEAAEEAIGAAEVADAAAEEANAPRAGRYEAGELAAAAAESVSDELTRCAEQS</sequence>
<evidence type="ECO:0000313" key="3">
    <source>
        <dbReference type="Proteomes" id="UP000799767"/>
    </source>
</evidence>
<reference evidence="2" key="1">
    <citation type="journal article" date="2020" name="Stud. Mycol.">
        <title>101 Dothideomycetes genomes: a test case for predicting lifestyles and emergence of pathogens.</title>
        <authorList>
            <person name="Haridas S."/>
            <person name="Albert R."/>
            <person name="Binder M."/>
            <person name="Bloem J."/>
            <person name="Labutti K."/>
            <person name="Salamov A."/>
            <person name="Andreopoulos B."/>
            <person name="Baker S."/>
            <person name="Barry K."/>
            <person name="Bills G."/>
            <person name="Bluhm B."/>
            <person name="Cannon C."/>
            <person name="Castanera R."/>
            <person name="Culley D."/>
            <person name="Daum C."/>
            <person name="Ezra D."/>
            <person name="Gonzalez J."/>
            <person name="Henrissat B."/>
            <person name="Kuo A."/>
            <person name="Liang C."/>
            <person name="Lipzen A."/>
            <person name="Lutzoni F."/>
            <person name="Magnuson J."/>
            <person name="Mondo S."/>
            <person name="Nolan M."/>
            <person name="Ohm R."/>
            <person name="Pangilinan J."/>
            <person name="Park H.-J."/>
            <person name="Ramirez L."/>
            <person name="Alfaro M."/>
            <person name="Sun H."/>
            <person name="Tritt A."/>
            <person name="Yoshinaga Y."/>
            <person name="Zwiers L.-H."/>
            <person name="Turgeon B."/>
            <person name="Goodwin S."/>
            <person name="Spatafora J."/>
            <person name="Crous P."/>
            <person name="Grigoriev I."/>
        </authorList>
    </citation>
    <scope>NUCLEOTIDE SEQUENCE</scope>
    <source>
        <strain evidence="2">CBS 113389</strain>
    </source>
</reference>
<keyword evidence="3" id="KW-1185">Reference proteome</keyword>
<dbReference type="EMBL" id="MU001639">
    <property type="protein sequence ID" value="KAF2480515.1"/>
    <property type="molecule type" value="Genomic_DNA"/>
</dbReference>
<dbReference type="Proteomes" id="UP000799767">
    <property type="component" value="Unassembled WGS sequence"/>
</dbReference>
<feature type="compositionally biased region" description="Low complexity" evidence="1">
    <location>
        <begin position="120"/>
        <end position="138"/>
    </location>
</feature>
<organism evidence="2 3">
    <name type="scientific">Neohortaea acidophila</name>
    <dbReference type="NCBI Taxonomy" id="245834"/>
    <lineage>
        <taxon>Eukaryota</taxon>
        <taxon>Fungi</taxon>
        <taxon>Dikarya</taxon>
        <taxon>Ascomycota</taxon>
        <taxon>Pezizomycotina</taxon>
        <taxon>Dothideomycetes</taxon>
        <taxon>Dothideomycetidae</taxon>
        <taxon>Mycosphaerellales</taxon>
        <taxon>Teratosphaeriaceae</taxon>
        <taxon>Neohortaea</taxon>
    </lineage>
</organism>
<gene>
    <name evidence="2" type="ORF">BDY17DRAFT_193912</name>
</gene>
<feature type="region of interest" description="Disordered" evidence="1">
    <location>
        <begin position="95"/>
        <end position="138"/>
    </location>
</feature>
<evidence type="ECO:0000313" key="2">
    <source>
        <dbReference type="EMBL" id="KAF2480515.1"/>
    </source>
</evidence>
<name>A0A6A6PKR9_9PEZI</name>
<protein>
    <submittedName>
        <fullName evidence="2">Uncharacterized protein</fullName>
    </submittedName>
</protein>